<dbReference type="AlphaFoldDB" id="A0AB34IQS1"/>
<keyword evidence="1" id="KW-0812">Transmembrane</keyword>
<protein>
    <submittedName>
        <fullName evidence="2">Uncharacterized protein</fullName>
    </submittedName>
</protein>
<comment type="caution">
    <text evidence="2">The sequence shown here is derived from an EMBL/GenBank/DDBJ whole genome shotgun (WGS) entry which is preliminary data.</text>
</comment>
<dbReference type="EMBL" id="JBGBPQ010000020">
    <property type="protein sequence ID" value="KAL1504405.1"/>
    <property type="molecule type" value="Genomic_DNA"/>
</dbReference>
<feature type="transmembrane region" description="Helical" evidence="1">
    <location>
        <begin position="56"/>
        <end position="78"/>
    </location>
</feature>
<keyword evidence="1" id="KW-1133">Transmembrane helix</keyword>
<evidence type="ECO:0000313" key="3">
    <source>
        <dbReference type="Proteomes" id="UP001515480"/>
    </source>
</evidence>
<dbReference type="Proteomes" id="UP001515480">
    <property type="component" value="Unassembled WGS sequence"/>
</dbReference>
<gene>
    <name evidence="2" type="ORF">AB1Y20_010811</name>
</gene>
<accession>A0AB34IQS1</accession>
<evidence type="ECO:0000313" key="2">
    <source>
        <dbReference type="EMBL" id="KAL1504405.1"/>
    </source>
</evidence>
<organism evidence="2 3">
    <name type="scientific">Prymnesium parvum</name>
    <name type="common">Toxic golden alga</name>
    <dbReference type="NCBI Taxonomy" id="97485"/>
    <lineage>
        <taxon>Eukaryota</taxon>
        <taxon>Haptista</taxon>
        <taxon>Haptophyta</taxon>
        <taxon>Prymnesiophyceae</taxon>
        <taxon>Prymnesiales</taxon>
        <taxon>Prymnesiaceae</taxon>
        <taxon>Prymnesium</taxon>
    </lineage>
</organism>
<keyword evidence="1" id="KW-0472">Membrane</keyword>
<feature type="transmembrane region" description="Helical" evidence="1">
    <location>
        <begin position="25"/>
        <end position="49"/>
    </location>
</feature>
<evidence type="ECO:0000256" key="1">
    <source>
        <dbReference type="SAM" id="Phobius"/>
    </source>
</evidence>
<reference evidence="2 3" key="1">
    <citation type="journal article" date="2024" name="Science">
        <title>Giant polyketide synthase enzymes in the biosynthesis of giant marine polyether toxins.</title>
        <authorList>
            <person name="Fallon T.R."/>
            <person name="Shende V.V."/>
            <person name="Wierzbicki I.H."/>
            <person name="Pendleton A.L."/>
            <person name="Watervoot N.F."/>
            <person name="Auber R.P."/>
            <person name="Gonzalez D.J."/>
            <person name="Wisecaver J.H."/>
            <person name="Moore B.S."/>
        </authorList>
    </citation>
    <scope>NUCLEOTIDE SEQUENCE [LARGE SCALE GENOMIC DNA]</scope>
    <source>
        <strain evidence="2 3">12B1</strain>
    </source>
</reference>
<keyword evidence="3" id="KW-1185">Reference proteome</keyword>
<sequence>MSSVLMLHQPELRDELADAKSGTPLRPYVCGASLVVVSVAVLVCGLLVLRNGEGPAVAIAGGVSVIAALLLLLAMVLFERRVWNLAPCEEHIADAIMLNRHRRKYYAQVTQNASWKLSFLLTTSERALRPTLFVMDRLAARCRRRAAPGSKCQNMLTNNHDWYSMGDVQPRERAPKYRKQATAEERRAMRRALRSFTSICCGGLSCGQFGIVAEEAARALREVDLLEERQQVHWAMVKHVLESCGIMALHSVQYTTENPSCKTLCAFVIFCHLCMLRSGMIFVFDHWAQECHCKGAAILVNDVPHIPFLEEYDALQT</sequence>
<proteinExistence type="predicted"/>
<name>A0AB34IQS1_PRYPA</name>